<dbReference type="AlphaFoldDB" id="L1KZM0"/>
<sequence length="50" mass="5201">MNRAPMSRASSISNPTPTKTWTTSPGSAATDTGTSAPRPTHRPHHSGSGR</sequence>
<protein>
    <submittedName>
        <fullName evidence="2">Uncharacterized protein</fullName>
    </submittedName>
</protein>
<organism evidence="2 3">
    <name type="scientific">Streptomyces ipomoeae 91-03</name>
    <dbReference type="NCBI Taxonomy" id="698759"/>
    <lineage>
        <taxon>Bacteria</taxon>
        <taxon>Bacillati</taxon>
        <taxon>Actinomycetota</taxon>
        <taxon>Actinomycetes</taxon>
        <taxon>Kitasatosporales</taxon>
        <taxon>Streptomycetaceae</taxon>
        <taxon>Streptomyces</taxon>
    </lineage>
</organism>
<feature type="compositionally biased region" description="Basic residues" evidence="1">
    <location>
        <begin position="39"/>
        <end position="50"/>
    </location>
</feature>
<accession>L1KZM0</accession>
<dbReference type="EMBL" id="AEJC01000248">
    <property type="protein sequence ID" value="EKX66092.1"/>
    <property type="molecule type" value="Genomic_DNA"/>
</dbReference>
<feature type="compositionally biased region" description="Polar residues" evidence="1">
    <location>
        <begin position="8"/>
        <end position="37"/>
    </location>
</feature>
<comment type="caution">
    <text evidence="2">The sequence shown here is derived from an EMBL/GenBank/DDBJ whole genome shotgun (WGS) entry which is preliminary data.</text>
</comment>
<evidence type="ECO:0000313" key="2">
    <source>
        <dbReference type="EMBL" id="EKX66092.1"/>
    </source>
</evidence>
<proteinExistence type="predicted"/>
<name>L1KZM0_9ACTN</name>
<reference evidence="2 3" key="1">
    <citation type="submission" date="2012-11" db="EMBL/GenBank/DDBJ databases">
        <authorList>
            <person name="Huguet-Tapia J.C."/>
            <person name="Durkin A.S."/>
            <person name="Pettis G.S."/>
            <person name="Badger J.H."/>
        </authorList>
    </citation>
    <scope>NUCLEOTIDE SEQUENCE [LARGE SCALE GENOMIC DNA]</scope>
    <source>
        <strain evidence="2 3">91-03</strain>
    </source>
</reference>
<evidence type="ECO:0000313" key="3">
    <source>
        <dbReference type="Proteomes" id="UP000010411"/>
    </source>
</evidence>
<keyword evidence="3" id="KW-1185">Reference proteome</keyword>
<dbReference type="Proteomes" id="UP000010411">
    <property type="component" value="Unassembled WGS sequence"/>
</dbReference>
<feature type="region of interest" description="Disordered" evidence="1">
    <location>
        <begin position="1"/>
        <end position="50"/>
    </location>
</feature>
<evidence type="ECO:0000256" key="1">
    <source>
        <dbReference type="SAM" id="MobiDB-lite"/>
    </source>
</evidence>
<gene>
    <name evidence="2" type="ORF">STRIP9103_08951</name>
</gene>